<comment type="caution">
    <text evidence="1">The sequence shown here is derived from an EMBL/GenBank/DDBJ whole genome shotgun (WGS) entry which is preliminary data.</text>
</comment>
<dbReference type="Proteomes" id="UP000620064">
    <property type="component" value="Unassembled WGS sequence"/>
</dbReference>
<gene>
    <name evidence="1" type="ORF">GCM10010992_26280</name>
</gene>
<dbReference type="EMBL" id="BMLV01000007">
    <property type="protein sequence ID" value="GGP06406.1"/>
    <property type="molecule type" value="Genomic_DNA"/>
</dbReference>
<name>A0ABQ2NN31_9FLAO</name>
<accession>A0ABQ2NN31</accession>
<protein>
    <recommendedName>
        <fullName evidence="3">Lipoprotein</fullName>
    </recommendedName>
</protein>
<evidence type="ECO:0000313" key="2">
    <source>
        <dbReference type="Proteomes" id="UP000620064"/>
    </source>
</evidence>
<evidence type="ECO:0000313" key="1">
    <source>
        <dbReference type="EMBL" id="GGP06406.1"/>
    </source>
</evidence>
<proteinExistence type="predicted"/>
<reference evidence="2" key="1">
    <citation type="journal article" date="2019" name="Int. J. Syst. Evol. Microbiol.">
        <title>The Global Catalogue of Microorganisms (GCM) 10K type strain sequencing project: providing services to taxonomists for standard genome sequencing and annotation.</title>
        <authorList>
            <consortium name="The Broad Institute Genomics Platform"/>
            <consortium name="The Broad Institute Genome Sequencing Center for Infectious Disease"/>
            <person name="Wu L."/>
            <person name="Ma J."/>
        </authorList>
    </citation>
    <scope>NUCLEOTIDE SEQUENCE [LARGE SCALE GENOMIC DNA]</scope>
    <source>
        <strain evidence="2">CGMCC 1.7656</strain>
    </source>
</reference>
<sequence>MYGGYQIYKEFNLNKEVVEKSENFIKNNQLIKNNVGEIKSIALPINKKNLSGNDYSITFLVKGEKKYADVIVNSYYQDRNLKNIDNLKIISFEINENYNYVE</sequence>
<evidence type="ECO:0008006" key="3">
    <source>
        <dbReference type="Google" id="ProtNLM"/>
    </source>
</evidence>
<keyword evidence="2" id="KW-1185">Reference proteome</keyword>
<organism evidence="1 2">
    <name type="scientific">Cloacibacterium rupense</name>
    <dbReference type="NCBI Taxonomy" id="517423"/>
    <lineage>
        <taxon>Bacteria</taxon>
        <taxon>Pseudomonadati</taxon>
        <taxon>Bacteroidota</taxon>
        <taxon>Flavobacteriia</taxon>
        <taxon>Flavobacteriales</taxon>
        <taxon>Weeksellaceae</taxon>
    </lineage>
</organism>